<dbReference type="EMBL" id="JAQNDN010000027">
    <property type="protein sequence ID" value="MDC0675044.1"/>
    <property type="molecule type" value="Genomic_DNA"/>
</dbReference>
<dbReference type="Proteomes" id="UP001217838">
    <property type="component" value="Unassembled WGS sequence"/>
</dbReference>
<evidence type="ECO:0000313" key="4">
    <source>
        <dbReference type="Proteomes" id="UP001217838"/>
    </source>
</evidence>
<keyword evidence="4" id="KW-1185">Reference proteome</keyword>
<accession>A0ABT5BNF6</accession>
<evidence type="ECO:0000313" key="3">
    <source>
        <dbReference type="EMBL" id="MDC0675044.1"/>
    </source>
</evidence>
<dbReference type="Pfam" id="PF00691">
    <property type="entry name" value="OmpA"/>
    <property type="match status" value="1"/>
</dbReference>
<dbReference type="SUPFAM" id="SSF103088">
    <property type="entry name" value="OmpA-like"/>
    <property type="match status" value="2"/>
</dbReference>
<proteinExistence type="predicted"/>
<dbReference type="InterPro" id="IPR006665">
    <property type="entry name" value="OmpA-like"/>
</dbReference>
<evidence type="ECO:0000256" key="1">
    <source>
        <dbReference type="PROSITE-ProRule" id="PRU00473"/>
    </source>
</evidence>
<name>A0ABT5BNF6_9BACT</name>
<dbReference type="PROSITE" id="PS51123">
    <property type="entry name" value="OMPA_2"/>
    <property type="match status" value="1"/>
</dbReference>
<dbReference type="Gene3D" id="3.30.1330.60">
    <property type="entry name" value="OmpA-like domain"/>
    <property type="match status" value="2"/>
</dbReference>
<gene>
    <name evidence="3" type="ORF">POL58_45295</name>
</gene>
<sequence length="277" mass="29790">MAVAEPVPAAAREPMPAPAPVDGGCVSPVELQEAAWDLANVRFRARSTEQLAANGEALLDRAARALRGYPDVAVTLRMRCDERSAPMNPDVCELKRGHHLREALIRRAVEPDRVHVLGAGDGRAIAAQGDRAGRAVNEIIEVSLDPHMFDGSPPTCVTPLALQQLQWQLRLLRFASDTTLAGHPDGALDRAARVLSEHADVAVELRVYCDRSTASSERVAVTRRRGEHVRELLVQRGIAAERIRVAAGGDGKPVVASGTAEARAVNERIEAVLVGFP</sequence>
<feature type="domain" description="OmpA-like" evidence="2">
    <location>
        <begin position="161"/>
        <end position="277"/>
    </location>
</feature>
<keyword evidence="1" id="KW-0472">Membrane</keyword>
<evidence type="ECO:0000259" key="2">
    <source>
        <dbReference type="PROSITE" id="PS51123"/>
    </source>
</evidence>
<dbReference type="PANTHER" id="PTHR30329:SF21">
    <property type="entry name" value="LIPOPROTEIN YIAD-RELATED"/>
    <property type="match status" value="1"/>
</dbReference>
<comment type="caution">
    <text evidence="3">The sequence shown here is derived from an EMBL/GenBank/DDBJ whole genome shotgun (WGS) entry which is preliminary data.</text>
</comment>
<dbReference type="InterPro" id="IPR050330">
    <property type="entry name" value="Bact_OuterMem_StrucFunc"/>
</dbReference>
<protein>
    <submittedName>
        <fullName evidence="3">OmpA family protein</fullName>
    </submittedName>
</protein>
<reference evidence="3 4" key="1">
    <citation type="submission" date="2022-11" db="EMBL/GenBank/DDBJ databases">
        <title>Minimal conservation of predation-associated metabolite biosynthetic gene clusters underscores biosynthetic potential of Myxococcota including descriptions for ten novel species: Archangium lansinium sp. nov., Myxococcus landrumus sp. nov., Nannocystis bai.</title>
        <authorList>
            <person name="Ahearne A."/>
            <person name="Stevens C."/>
            <person name="Dowd S."/>
        </authorList>
    </citation>
    <scope>NUCLEOTIDE SEQUENCE [LARGE SCALE GENOMIC DNA]</scope>
    <source>
        <strain evidence="3 4">NCELM</strain>
    </source>
</reference>
<dbReference type="InterPro" id="IPR036737">
    <property type="entry name" value="OmpA-like_sf"/>
</dbReference>
<dbReference type="PANTHER" id="PTHR30329">
    <property type="entry name" value="STATOR ELEMENT OF FLAGELLAR MOTOR COMPLEX"/>
    <property type="match status" value="1"/>
</dbReference>
<organism evidence="3 4">
    <name type="scientific">Nannocystis radixulma</name>
    <dbReference type="NCBI Taxonomy" id="2995305"/>
    <lineage>
        <taxon>Bacteria</taxon>
        <taxon>Pseudomonadati</taxon>
        <taxon>Myxococcota</taxon>
        <taxon>Polyangia</taxon>
        <taxon>Nannocystales</taxon>
        <taxon>Nannocystaceae</taxon>
        <taxon>Nannocystis</taxon>
    </lineage>
</organism>